<dbReference type="GO" id="GO:0042602">
    <property type="term" value="F:riboflavin reductase (NADPH) activity"/>
    <property type="evidence" value="ECO:0007669"/>
    <property type="project" value="TreeGrafter"/>
</dbReference>
<dbReference type="AlphaFoldDB" id="A0A3P5XGD4"/>
<dbReference type="GO" id="GO:0036382">
    <property type="term" value="F:flavin reductase (NADH) activity"/>
    <property type="evidence" value="ECO:0007669"/>
    <property type="project" value="UniProtKB-EC"/>
</dbReference>
<evidence type="ECO:0000256" key="1">
    <source>
        <dbReference type="ARBA" id="ARBA00008898"/>
    </source>
</evidence>
<feature type="domain" description="Flavin reductase like" evidence="3">
    <location>
        <begin position="30"/>
        <end position="173"/>
    </location>
</feature>
<dbReference type="SMART" id="SM00903">
    <property type="entry name" value="Flavin_Reduct"/>
    <property type="match status" value="1"/>
</dbReference>
<evidence type="ECO:0000313" key="5">
    <source>
        <dbReference type="Proteomes" id="UP000277498"/>
    </source>
</evidence>
<dbReference type="PANTHER" id="PTHR30466">
    <property type="entry name" value="FLAVIN REDUCTASE"/>
    <property type="match status" value="1"/>
</dbReference>
<sequence length="180" mass="19294">MSAMQAPLSEGPVPAAFRAADDPKAFREVLGQFCTGLTIVTGQLPGGSRFGLTASSFQALSLDPPLVLYSVRREAASVDLVRRAGGFCVNVLRDHHGPLARRFGSAVEDRFAGEAWHESPSGAWRLPDAIAALDCRLWNICEGGDHVIIIGEVTAMSRSDGDPLLFFRGEFRPIGPAPHP</sequence>
<reference evidence="4 5" key="1">
    <citation type="submission" date="2018-11" db="EMBL/GenBank/DDBJ databases">
        <authorList>
            <person name="Criscuolo A."/>
        </authorList>
    </citation>
    <scope>NUCLEOTIDE SEQUENCE [LARGE SCALE GENOMIC DNA]</scope>
    <source>
        <strain evidence="4">ACIP111625</strain>
    </source>
</reference>
<dbReference type="GO" id="GO:0010181">
    <property type="term" value="F:FMN binding"/>
    <property type="evidence" value="ECO:0007669"/>
    <property type="project" value="InterPro"/>
</dbReference>
<dbReference type="EC" id="1.5.1.36" evidence="4"/>
<dbReference type="EMBL" id="UXAW01000136">
    <property type="protein sequence ID" value="VDC33928.1"/>
    <property type="molecule type" value="Genomic_DNA"/>
</dbReference>
<keyword evidence="5" id="KW-1185">Reference proteome</keyword>
<evidence type="ECO:0000256" key="2">
    <source>
        <dbReference type="ARBA" id="ARBA00023002"/>
    </source>
</evidence>
<dbReference type="Gene3D" id="2.30.110.10">
    <property type="entry name" value="Electron Transport, Fmn-binding Protein, Chain A"/>
    <property type="match status" value="1"/>
</dbReference>
<dbReference type="InterPro" id="IPR050268">
    <property type="entry name" value="NADH-dep_flavin_reductase"/>
</dbReference>
<dbReference type="GO" id="GO:0004497">
    <property type="term" value="F:monooxygenase activity"/>
    <property type="evidence" value="ECO:0007669"/>
    <property type="project" value="UniProtKB-KW"/>
</dbReference>
<keyword evidence="2 4" id="KW-0560">Oxidoreductase</keyword>
<dbReference type="InterPro" id="IPR002563">
    <property type="entry name" value="Flavin_Rdtase-like_dom"/>
</dbReference>
<dbReference type="InterPro" id="IPR012349">
    <property type="entry name" value="Split_barrel_FMN-bd"/>
</dbReference>
<proteinExistence type="inferred from homology"/>
<keyword evidence="4" id="KW-0503">Monooxygenase</keyword>
<evidence type="ECO:0000259" key="3">
    <source>
        <dbReference type="SMART" id="SM00903"/>
    </source>
</evidence>
<evidence type="ECO:0000313" key="4">
    <source>
        <dbReference type="EMBL" id="VDC33928.1"/>
    </source>
</evidence>
<protein>
    <submittedName>
        <fullName evidence="4">Flavin-dependent monooxygenase, reductase subunit HsaB</fullName>
        <ecNumber evidence="4">1.5.1.36</ecNumber>
    </submittedName>
</protein>
<comment type="similarity">
    <text evidence="1">Belongs to the non-flavoprotein flavin reductase family.</text>
</comment>
<dbReference type="PANTHER" id="PTHR30466:SF11">
    <property type="entry name" value="FLAVIN-DEPENDENT MONOOXYGENASE, REDUCTASE SUBUNIT HSAB"/>
    <property type="match status" value="1"/>
</dbReference>
<dbReference type="Pfam" id="PF01613">
    <property type="entry name" value="Flavin_Reduct"/>
    <property type="match status" value="1"/>
</dbReference>
<dbReference type="Proteomes" id="UP000277498">
    <property type="component" value="Unassembled WGS sequence"/>
</dbReference>
<name>A0A3P5XGD4_9RHOB</name>
<dbReference type="SUPFAM" id="SSF50475">
    <property type="entry name" value="FMN-binding split barrel"/>
    <property type="match status" value="1"/>
</dbReference>
<gene>
    <name evidence="4" type="primary">hsaB</name>
    <name evidence="4" type="ORF">XINFAN_04132</name>
</gene>
<organism evidence="4 5">
    <name type="scientific">Pseudogemmobacter humi</name>
    <dbReference type="NCBI Taxonomy" id="2483812"/>
    <lineage>
        <taxon>Bacteria</taxon>
        <taxon>Pseudomonadati</taxon>
        <taxon>Pseudomonadota</taxon>
        <taxon>Alphaproteobacteria</taxon>
        <taxon>Rhodobacterales</taxon>
        <taxon>Paracoccaceae</taxon>
        <taxon>Pseudogemmobacter</taxon>
    </lineage>
</organism>
<accession>A0A3P5XGD4</accession>